<evidence type="ECO:0000256" key="6">
    <source>
        <dbReference type="ARBA" id="ARBA00035104"/>
    </source>
</evidence>
<gene>
    <name evidence="8 9" type="primary">rpsF</name>
    <name evidence="10" type="ORF">EDD77_1554</name>
    <name evidence="9" type="ORF">QUW08_11085</name>
</gene>
<evidence type="ECO:0000313" key="11">
    <source>
        <dbReference type="Proteomes" id="UP000295184"/>
    </source>
</evidence>
<dbReference type="InterPro" id="IPR035980">
    <property type="entry name" value="Ribosomal_bS6_sf"/>
</dbReference>
<evidence type="ECO:0000256" key="4">
    <source>
        <dbReference type="ARBA" id="ARBA00022980"/>
    </source>
</evidence>
<evidence type="ECO:0000256" key="7">
    <source>
        <dbReference type="ARBA" id="ARBA00035294"/>
    </source>
</evidence>
<dbReference type="GeneID" id="97381838"/>
<name>A0A4R1QH41_9FIRM</name>
<organism evidence="10 11">
    <name type="scientific">Allofournierella massiliensis</name>
    <dbReference type="NCBI Taxonomy" id="1650663"/>
    <lineage>
        <taxon>Bacteria</taxon>
        <taxon>Bacillati</taxon>
        <taxon>Bacillota</taxon>
        <taxon>Clostridia</taxon>
        <taxon>Eubacteriales</taxon>
        <taxon>Oscillospiraceae</taxon>
        <taxon>Allofournierella</taxon>
    </lineage>
</organism>
<dbReference type="GO" id="GO:0005840">
    <property type="term" value="C:ribosome"/>
    <property type="evidence" value="ECO:0007669"/>
    <property type="project" value="UniProtKB-KW"/>
</dbReference>
<evidence type="ECO:0000256" key="1">
    <source>
        <dbReference type="ARBA" id="ARBA00009512"/>
    </source>
</evidence>
<dbReference type="EMBL" id="JAUDCL010000020">
    <property type="protein sequence ID" value="MDM8201828.1"/>
    <property type="molecule type" value="Genomic_DNA"/>
</dbReference>
<proteinExistence type="inferred from homology"/>
<dbReference type="InterPro" id="IPR014717">
    <property type="entry name" value="Transl_elong_EF1B/ribsomal_bS6"/>
</dbReference>
<dbReference type="PANTHER" id="PTHR21011:SF1">
    <property type="entry name" value="SMALL RIBOSOMAL SUBUNIT PROTEIN BS6M"/>
    <property type="match status" value="1"/>
</dbReference>
<accession>A0A4R1QH41</accession>
<evidence type="ECO:0000256" key="3">
    <source>
        <dbReference type="ARBA" id="ARBA00022884"/>
    </source>
</evidence>
<dbReference type="GO" id="GO:0070181">
    <property type="term" value="F:small ribosomal subunit rRNA binding"/>
    <property type="evidence" value="ECO:0007669"/>
    <property type="project" value="TreeGrafter"/>
</dbReference>
<comment type="function">
    <text evidence="6 8">Binds together with bS18 to 16S ribosomal RNA.</text>
</comment>
<dbReference type="GO" id="GO:0005737">
    <property type="term" value="C:cytoplasm"/>
    <property type="evidence" value="ECO:0007669"/>
    <property type="project" value="UniProtKB-ARBA"/>
</dbReference>
<keyword evidence="2 8" id="KW-0699">rRNA-binding</keyword>
<dbReference type="Pfam" id="PF01250">
    <property type="entry name" value="Ribosomal_S6"/>
    <property type="match status" value="1"/>
</dbReference>
<dbReference type="GO" id="GO:0003735">
    <property type="term" value="F:structural constituent of ribosome"/>
    <property type="evidence" value="ECO:0007669"/>
    <property type="project" value="InterPro"/>
</dbReference>
<evidence type="ECO:0000256" key="5">
    <source>
        <dbReference type="ARBA" id="ARBA00023274"/>
    </source>
</evidence>
<dbReference type="Proteomes" id="UP000295184">
    <property type="component" value="Unassembled WGS sequence"/>
</dbReference>
<reference evidence="10 11" key="1">
    <citation type="submission" date="2019-03" db="EMBL/GenBank/DDBJ databases">
        <title>Genomic Encyclopedia of Type Strains, Phase IV (KMG-IV): sequencing the most valuable type-strain genomes for metagenomic binning, comparative biology and taxonomic classification.</title>
        <authorList>
            <person name="Goeker M."/>
        </authorList>
    </citation>
    <scope>NUCLEOTIDE SEQUENCE [LARGE SCALE GENOMIC DNA]</scope>
    <source>
        <strain evidence="10 11">DSM 100451</strain>
    </source>
</reference>
<dbReference type="Gene3D" id="3.30.70.60">
    <property type="match status" value="1"/>
</dbReference>
<dbReference type="GO" id="GO:1990904">
    <property type="term" value="C:ribonucleoprotein complex"/>
    <property type="evidence" value="ECO:0007669"/>
    <property type="project" value="UniProtKB-KW"/>
</dbReference>
<dbReference type="NCBIfam" id="TIGR00166">
    <property type="entry name" value="S6"/>
    <property type="match status" value="1"/>
</dbReference>
<dbReference type="InterPro" id="IPR020815">
    <property type="entry name" value="Ribosomal_bS6_CS"/>
</dbReference>
<dbReference type="SUPFAM" id="SSF54995">
    <property type="entry name" value="Ribosomal protein S6"/>
    <property type="match status" value="1"/>
</dbReference>
<reference evidence="9 12" key="4">
    <citation type="submission" date="2023-06" db="EMBL/GenBank/DDBJ databases">
        <authorList>
            <person name="Zeman M."/>
            <person name="Kubasova T."/>
            <person name="Jahodarova E."/>
            <person name="Nykrynova M."/>
            <person name="Rychlik I."/>
        </authorList>
    </citation>
    <scope>NUCLEOTIDE SEQUENCE [LARGE SCALE GENOMIC DNA]</scope>
    <source>
        <strain evidence="9 12">ET340</strain>
    </source>
</reference>
<keyword evidence="4 8" id="KW-0689">Ribosomal protein</keyword>
<comment type="similarity">
    <text evidence="1 8">Belongs to the bacterial ribosomal protein bS6 family.</text>
</comment>
<protein>
    <recommendedName>
        <fullName evidence="7 8">Small ribosomal subunit protein bS6</fullName>
    </recommendedName>
</protein>
<dbReference type="PANTHER" id="PTHR21011">
    <property type="entry name" value="MITOCHONDRIAL 28S RIBOSOMAL PROTEIN S6"/>
    <property type="match status" value="1"/>
</dbReference>
<dbReference type="EMBL" id="SLUM01000055">
    <property type="protein sequence ID" value="TCL48905.1"/>
    <property type="molecule type" value="Genomic_DNA"/>
</dbReference>
<keyword evidence="12" id="KW-1185">Reference proteome</keyword>
<dbReference type="CDD" id="cd00473">
    <property type="entry name" value="bS6"/>
    <property type="match status" value="1"/>
</dbReference>
<dbReference type="RefSeq" id="WP_058966576.1">
    <property type="nucleotide sequence ID" value="NZ_CABKVM010000019.1"/>
</dbReference>
<dbReference type="AlphaFoldDB" id="A0A4R1QH41"/>
<dbReference type="PROSITE" id="PS01048">
    <property type="entry name" value="RIBOSOMAL_S6"/>
    <property type="match status" value="1"/>
</dbReference>
<evidence type="ECO:0000256" key="2">
    <source>
        <dbReference type="ARBA" id="ARBA00022730"/>
    </source>
</evidence>
<evidence type="ECO:0000313" key="10">
    <source>
        <dbReference type="EMBL" id="TCL48905.1"/>
    </source>
</evidence>
<evidence type="ECO:0000313" key="12">
    <source>
        <dbReference type="Proteomes" id="UP001529380"/>
    </source>
</evidence>
<reference evidence="9 12" key="2">
    <citation type="submission" date="2023-06" db="EMBL/GenBank/DDBJ databases">
        <title>Identification and characterization of horizontal gene transfer across gut microbiota members of farm animals based on homology search.</title>
        <authorList>
            <person name="Schwarzerova J."/>
            <person name="Nykrynova M."/>
            <person name="Jureckova K."/>
            <person name="Cejkova D."/>
            <person name="Rychlik I."/>
        </authorList>
    </citation>
    <scope>NUCLEOTIDE SEQUENCE [LARGE SCALE GENOMIC DNA]</scope>
    <source>
        <strain evidence="9 12">ET340</strain>
    </source>
</reference>
<keyword evidence="3 8" id="KW-0694">RNA-binding</keyword>
<evidence type="ECO:0000256" key="8">
    <source>
        <dbReference type="HAMAP-Rule" id="MF_00360"/>
    </source>
</evidence>
<dbReference type="InterPro" id="IPR000529">
    <property type="entry name" value="Ribosomal_bS6"/>
</dbReference>
<reference evidence="12" key="3">
    <citation type="submission" date="2023-06" db="EMBL/GenBank/DDBJ databases">
        <title>Identification and characterization of horizontal gene transfer across gut microbiota members of farm animals based on homology search.</title>
        <authorList>
            <person name="Zeman M."/>
            <person name="Kubasova T."/>
            <person name="Jahodarova E."/>
            <person name="Nykrynova M."/>
            <person name="Rychlik I."/>
        </authorList>
    </citation>
    <scope>NUCLEOTIDE SEQUENCE [LARGE SCALE GENOMIC DNA]</scope>
    <source>
        <strain evidence="12">ET340</strain>
    </source>
</reference>
<dbReference type="GO" id="GO:0006412">
    <property type="term" value="P:translation"/>
    <property type="evidence" value="ECO:0007669"/>
    <property type="project" value="UniProtKB-UniRule"/>
</dbReference>
<dbReference type="STRING" id="1650663.GCA_001486665_03152"/>
<sequence>MAKYETMLVTSAALDEEASTALVGKFKSLIEANGTIDSVDDWGKRRLAYPINDEEEGVYTVIKFTSEPSFPAELDRVYKITDGVLRTMIVAEAE</sequence>
<dbReference type="InterPro" id="IPR020814">
    <property type="entry name" value="Ribosomal_S6_plastid/chlpt"/>
</dbReference>
<evidence type="ECO:0000313" key="9">
    <source>
        <dbReference type="EMBL" id="MDM8201828.1"/>
    </source>
</evidence>
<dbReference type="HAMAP" id="MF_00360">
    <property type="entry name" value="Ribosomal_bS6"/>
    <property type="match status" value="1"/>
</dbReference>
<dbReference type="OrthoDB" id="9812702at2"/>
<dbReference type="Proteomes" id="UP001529380">
    <property type="component" value="Unassembled WGS sequence"/>
</dbReference>
<keyword evidence="5 8" id="KW-0687">Ribonucleoprotein</keyword>
<comment type="caution">
    <text evidence="10">The sequence shown here is derived from an EMBL/GenBank/DDBJ whole genome shotgun (WGS) entry which is preliminary data.</text>
</comment>